<dbReference type="Proteomes" id="UP001465976">
    <property type="component" value="Unassembled WGS sequence"/>
</dbReference>
<feature type="compositionally biased region" description="Basic and acidic residues" evidence="1">
    <location>
        <begin position="630"/>
        <end position="639"/>
    </location>
</feature>
<keyword evidence="4" id="KW-1185">Reference proteome</keyword>
<feature type="region of interest" description="Disordered" evidence="1">
    <location>
        <begin position="202"/>
        <end position="241"/>
    </location>
</feature>
<feature type="region of interest" description="Disordered" evidence="1">
    <location>
        <begin position="550"/>
        <end position="587"/>
    </location>
</feature>
<feature type="compositionally biased region" description="Polar residues" evidence="1">
    <location>
        <begin position="346"/>
        <end position="355"/>
    </location>
</feature>
<feature type="compositionally biased region" description="Basic and acidic residues" evidence="1">
    <location>
        <begin position="285"/>
        <end position="294"/>
    </location>
</feature>
<feature type="region of interest" description="Disordered" evidence="1">
    <location>
        <begin position="1"/>
        <end position="46"/>
    </location>
</feature>
<dbReference type="PANTHER" id="PTHR22996:SF0">
    <property type="entry name" value="RE60872P-RELATED"/>
    <property type="match status" value="1"/>
</dbReference>
<dbReference type="Pfam" id="PF13920">
    <property type="entry name" value="zf-C3HC4_3"/>
    <property type="match status" value="1"/>
</dbReference>
<reference evidence="3 4" key="1">
    <citation type="submission" date="2024-02" db="EMBL/GenBank/DDBJ databases">
        <title>A draft genome for the cacao thread blight pathogen Marasmius crinis-equi.</title>
        <authorList>
            <person name="Cohen S.P."/>
            <person name="Baruah I.K."/>
            <person name="Amoako-Attah I."/>
            <person name="Bukari Y."/>
            <person name="Meinhardt L.W."/>
            <person name="Bailey B.A."/>
        </authorList>
    </citation>
    <scope>NUCLEOTIDE SEQUENCE [LARGE SCALE GENOMIC DNA]</scope>
    <source>
        <strain evidence="3 4">GH-76</strain>
    </source>
</reference>
<dbReference type="InterPro" id="IPR013083">
    <property type="entry name" value="Znf_RING/FYVE/PHD"/>
</dbReference>
<dbReference type="SMART" id="SM00184">
    <property type="entry name" value="RING"/>
    <property type="match status" value="1"/>
</dbReference>
<dbReference type="SUPFAM" id="SSF57850">
    <property type="entry name" value="RING/U-box"/>
    <property type="match status" value="1"/>
</dbReference>
<evidence type="ECO:0000313" key="3">
    <source>
        <dbReference type="EMBL" id="KAL0569776.1"/>
    </source>
</evidence>
<protein>
    <recommendedName>
        <fullName evidence="2">RING-type domain-containing protein</fullName>
    </recommendedName>
</protein>
<feature type="region of interest" description="Disordered" evidence="1">
    <location>
        <begin position="264"/>
        <end position="294"/>
    </location>
</feature>
<feature type="compositionally biased region" description="Low complexity" evidence="1">
    <location>
        <begin position="7"/>
        <end position="27"/>
    </location>
</feature>
<feature type="domain" description="RING-type" evidence="2">
    <location>
        <begin position="447"/>
        <end position="539"/>
    </location>
</feature>
<dbReference type="InterPro" id="IPR045194">
    <property type="entry name" value="MGRN1/RNF157-like"/>
</dbReference>
<feature type="region of interest" description="Disordered" evidence="1">
    <location>
        <begin position="329"/>
        <end position="372"/>
    </location>
</feature>
<feature type="compositionally biased region" description="Polar residues" evidence="1">
    <location>
        <begin position="269"/>
        <end position="279"/>
    </location>
</feature>
<gene>
    <name evidence="3" type="ORF">V5O48_012187</name>
</gene>
<dbReference type="InterPro" id="IPR001841">
    <property type="entry name" value="Znf_RING"/>
</dbReference>
<feature type="compositionally biased region" description="Low complexity" evidence="1">
    <location>
        <begin position="224"/>
        <end position="237"/>
    </location>
</feature>
<evidence type="ECO:0000256" key="1">
    <source>
        <dbReference type="SAM" id="MobiDB-lite"/>
    </source>
</evidence>
<feature type="region of interest" description="Disordered" evidence="1">
    <location>
        <begin position="613"/>
        <end position="639"/>
    </location>
</feature>
<dbReference type="EMBL" id="JBAHYK010001054">
    <property type="protein sequence ID" value="KAL0569776.1"/>
    <property type="molecule type" value="Genomic_DNA"/>
</dbReference>
<feature type="compositionally biased region" description="Low complexity" evidence="1">
    <location>
        <begin position="405"/>
        <end position="414"/>
    </location>
</feature>
<dbReference type="Gene3D" id="3.30.40.10">
    <property type="entry name" value="Zinc/RING finger domain, C3HC4 (zinc finger)"/>
    <property type="match status" value="1"/>
</dbReference>
<evidence type="ECO:0000259" key="2">
    <source>
        <dbReference type="SMART" id="SM00184"/>
    </source>
</evidence>
<accession>A0ABR3F3J8</accession>
<feature type="region of interest" description="Disordered" evidence="1">
    <location>
        <begin position="405"/>
        <end position="445"/>
    </location>
</feature>
<dbReference type="PANTHER" id="PTHR22996">
    <property type="entry name" value="MAHOGUNIN"/>
    <property type="match status" value="1"/>
</dbReference>
<name>A0ABR3F3J8_9AGAR</name>
<organism evidence="3 4">
    <name type="scientific">Marasmius crinis-equi</name>
    <dbReference type="NCBI Taxonomy" id="585013"/>
    <lineage>
        <taxon>Eukaryota</taxon>
        <taxon>Fungi</taxon>
        <taxon>Dikarya</taxon>
        <taxon>Basidiomycota</taxon>
        <taxon>Agaricomycotina</taxon>
        <taxon>Agaricomycetes</taxon>
        <taxon>Agaricomycetidae</taxon>
        <taxon>Agaricales</taxon>
        <taxon>Marasmiineae</taxon>
        <taxon>Marasmiaceae</taxon>
        <taxon>Marasmius</taxon>
    </lineage>
</organism>
<comment type="caution">
    <text evidence="3">The sequence shown here is derived from an EMBL/GenBank/DDBJ whole genome shotgun (WGS) entry which is preliminary data.</text>
</comment>
<evidence type="ECO:0000313" key="4">
    <source>
        <dbReference type="Proteomes" id="UP001465976"/>
    </source>
</evidence>
<proteinExistence type="predicted"/>
<sequence length="639" mass="67215">MNDDQQAAVPANYAATAGNATDNATNNPQAKDGKDKKSPDSLFGPNIGVISGGPAWTVSAEKKMLKDELTMDIVKTWIEKSKEPSQPTTTLQALVNLKRPTLRLSPLAVDSEHPEESHSQHALEFEYDCDAPKCGLYVHVLLPPGHPEAPSTEVSADSTTASSSKPRYTKVLVFESVVDGGFGKLLKLEEGAVLELGRYEMQKGRSEPASPVKQKEGATDQDAQDAAGASNSGSGSRNHGRHRITHLFRRKRHEVSVSGPALAVVDASSPPTGNDGNTPGTPPSGEKKKDDADEGVKVTIRLVALDEQGTELESPNEQITYLCVERFGPRVSGDKNRKSATETPGVENSEQAGSSSEKEQKDGESAEENVAEGDARPWVVKVVKREATIGPHTFQLHEIYGLTSSHSSGAHAPAPTAPLPAPDHTYPPQQQPPAPQADDSDDSTSECLLCLSSPREVVLLPCRHLVACKECALNMVEFGAGGAITQGTAAADEPGNAGGEANTAGAEGVAAAGANANGAAAPANPRRKRKAKGWFCPVCRQPYTSLLRITTNPPPVSVAGKEDRPSQSQDEERDVADNTEAASGLPLPVTAAAQASGGTGLLSRPGEFFRSLTSRSIPTANANTAAGETGGRRDIENQL</sequence>